<dbReference type="EMBL" id="QNVI01000022">
    <property type="protein sequence ID" value="TDA39657.1"/>
    <property type="molecule type" value="Genomic_DNA"/>
</dbReference>
<evidence type="ECO:0000313" key="2">
    <source>
        <dbReference type="EMBL" id="TDA39657.1"/>
    </source>
</evidence>
<dbReference type="Pfam" id="PF13304">
    <property type="entry name" value="AAA_21"/>
    <property type="match status" value="1"/>
</dbReference>
<gene>
    <name evidence="2" type="ORF">DSO09_02000</name>
</gene>
<dbReference type="SUPFAM" id="SSF52540">
    <property type="entry name" value="P-loop containing nucleoside triphosphate hydrolases"/>
    <property type="match status" value="1"/>
</dbReference>
<dbReference type="AlphaFoldDB" id="A0A523BFD9"/>
<dbReference type="InterPro" id="IPR003959">
    <property type="entry name" value="ATPase_AAA_core"/>
</dbReference>
<dbReference type="PANTHER" id="PTHR40396">
    <property type="entry name" value="ATPASE-LIKE PROTEIN"/>
    <property type="match status" value="1"/>
</dbReference>
<feature type="non-terminal residue" evidence="2">
    <location>
        <position position="1"/>
    </location>
</feature>
<sequence>TDTIIGNQNYKYVLEMKSDKYIEQIIAGNKPVIINDGKEIAIRLKDNIVHPSIAYFPSGYYGIDAPASILTLKTLPSDIEPEVHNLISKLREITVHSFAPSRLRLRNDISEEPLLKYYGDNLARYLLYLYLERRRDFQRIEETFKNLIPEVEEIVPHIEGNTVEIWIKIKGLNEPLKPFNISDGTLRILAIISTLYGGFSLVVLEEPENCIHPHILEALMSLIREAPSQVIITTHSPYLLDYAKPEEVYIVEKKELKTNIKKLSTTKEVEAIKQFLMEGGTLGEAWHSGLIGGIP</sequence>
<dbReference type="Proteomes" id="UP000317265">
    <property type="component" value="Unassembled WGS sequence"/>
</dbReference>
<dbReference type="InterPro" id="IPR027417">
    <property type="entry name" value="P-loop_NTPase"/>
</dbReference>
<accession>A0A523BFD9</accession>
<evidence type="ECO:0000313" key="3">
    <source>
        <dbReference type="Proteomes" id="UP000317265"/>
    </source>
</evidence>
<name>A0A523BFD9_9CREN</name>
<reference evidence="2 3" key="1">
    <citation type="journal article" date="2019" name="Nat. Microbiol.">
        <title>Expanding anaerobic alkane metabolism in the domain of Archaea.</title>
        <authorList>
            <person name="Wang Y."/>
            <person name="Wegener G."/>
            <person name="Hou J."/>
            <person name="Wang F."/>
            <person name="Xiao X."/>
        </authorList>
    </citation>
    <scope>NUCLEOTIDE SEQUENCE [LARGE SCALE GENOMIC DNA]</scope>
    <source>
        <strain evidence="2">WYZ-LMO11</strain>
    </source>
</reference>
<dbReference type="Gene3D" id="3.40.50.300">
    <property type="entry name" value="P-loop containing nucleotide triphosphate hydrolases"/>
    <property type="match status" value="1"/>
</dbReference>
<comment type="caution">
    <text evidence="2">The sequence shown here is derived from an EMBL/GenBank/DDBJ whole genome shotgun (WGS) entry which is preliminary data.</text>
</comment>
<dbReference type="PANTHER" id="PTHR40396:SF1">
    <property type="entry name" value="ATPASE AAA-TYPE CORE DOMAIN-CONTAINING PROTEIN"/>
    <property type="match status" value="1"/>
</dbReference>
<protein>
    <recommendedName>
        <fullName evidence="1">ATPase AAA-type core domain-containing protein</fullName>
    </recommendedName>
</protein>
<dbReference type="GO" id="GO:0005524">
    <property type="term" value="F:ATP binding"/>
    <property type="evidence" value="ECO:0007669"/>
    <property type="project" value="InterPro"/>
</dbReference>
<evidence type="ECO:0000259" key="1">
    <source>
        <dbReference type="Pfam" id="PF13304"/>
    </source>
</evidence>
<proteinExistence type="predicted"/>
<dbReference type="GO" id="GO:0016887">
    <property type="term" value="F:ATP hydrolysis activity"/>
    <property type="evidence" value="ECO:0007669"/>
    <property type="project" value="InterPro"/>
</dbReference>
<organism evidence="2 3">
    <name type="scientific">Thermoproteota archaeon</name>
    <dbReference type="NCBI Taxonomy" id="2056631"/>
    <lineage>
        <taxon>Archaea</taxon>
        <taxon>Thermoproteota</taxon>
    </lineage>
</organism>
<feature type="domain" description="ATPase AAA-type core" evidence="1">
    <location>
        <begin position="131"/>
        <end position="241"/>
    </location>
</feature>